<dbReference type="GO" id="GO:0009166">
    <property type="term" value="P:nucleotide catabolic process"/>
    <property type="evidence" value="ECO:0007669"/>
    <property type="project" value="InterPro"/>
</dbReference>
<accession>A0A511Z5Z9</accession>
<dbReference type="RefSeq" id="WP_170232609.1">
    <property type="nucleotide sequence ID" value="NZ_BJYL01000015.1"/>
</dbReference>
<dbReference type="GO" id="GO:0016787">
    <property type="term" value="F:hydrolase activity"/>
    <property type="evidence" value="ECO:0007669"/>
    <property type="project" value="UniProtKB-KW"/>
</dbReference>
<dbReference type="PANTHER" id="PTHR11575">
    <property type="entry name" value="5'-NUCLEOTIDASE-RELATED"/>
    <property type="match status" value="1"/>
</dbReference>
<feature type="domain" description="Calcineurin-like phosphoesterase" evidence="4">
    <location>
        <begin position="16"/>
        <end position="253"/>
    </location>
</feature>
<evidence type="ECO:0000259" key="5">
    <source>
        <dbReference type="Pfam" id="PF02872"/>
    </source>
</evidence>
<evidence type="ECO:0000313" key="6">
    <source>
        <dbReference type="EMBL" id="GEN82888.1"/>
    </source>
</evidence>
<proteinExistence type="inferred from homology"/>
<protein>
    <submittedName>
        <fullName evidence="6">5'-nucleotidase</fullName>
    </submittedName>
</protein>
<evidence type="ECO:0000256" key="1">
    <source>
        <dbReference type="ARBA" id="ARBA00022729"/>
    </source>
</evidence>
<dbReference type="InterPro" id="IPR006179">
    <property type="entry name" value="5_nucleotidase/apyrase"/>
</dbReference>
<dbReference type="PANTHER" id="PTHR11575:SF24">
    <property type="entry name" value="5'-NUCLEOTIDASE"/>
    <property type="match status" value="1"/>
</dbReference>
<dbReference type="InterPro" id="IPR008334">
    <property type="entry name" value="5'-Nucleotdase_C"/>
</dbReference>
<evidence type="ECO:0000256" key="2">
    <source>
        <dbReference type="RuleBase" id="RU362119"/>
    </source>
</evidence>
<keyword evidence="2" id="KW-0378">Hydrolase</keyword>
<feature type="domain" description="5'-Nucleotidase C-terminal" evidence="5">
    <location>
        <begin position="348"/>
        <end position="499"/>
    </location>
</feature>
<dbReference type="Pfam" id="PF02872">
    <property type="entry name" value="5_nucleotid_C"/>
    <property type="match status" value="1"/>
</dbReference>
<dbReference type="Gene3D" id="3.90.780.10">
    <property type="entry name" value="5'-Nucleotidase, C-terminal domain"/>
    <property type="match status" value="1"/>
</dbReference>
<organism evidence="6 7">
    <name type="scientific">Sporosarcina luteola</name>
    <dbReference type="NCBI Taxonomy" id="582850"/>
    <lineage>
        <taxon>Bacteria</taxon>
        <taxon>Bacillati</taxon>
        <taxon>Bacillota</taxon>
        <taxon>Bacilli</taxon>
        <taxon>Bacillales</taxon>
        <taxon>Caryophanaceae</taxon>
        <taxon>Sporosarcina</taxon>
    </lineage>
</organism>
<dbReference type="Proteomes" id="UP000321901">
    <property type="component" value="Unassembled WGS sequence"/>
</dbReference>
<dbReference type="InterPro" id="IPR029052">
    <property type="entry name" value="Metallo-depent_PP-like"/>
</dbReference>
<keyword evidence="3" id="KW-1133">Transmembrane helix</keyword>
<gene>
    <name evidence="6" type="ORF">SLU01_12000</name>
</gene>
<keyword evidence="7" id="KW-1185">Reference proteome</keyword>
<dbReference type="InterPro" id="IPR036907">
    <property type="entry name" value="5'-Nucleotdase_C_sf"/>
</dbReference>
<dbReference type="SUPFAM" id="SSF56300">
    <property type="entry name" value="Metallo-dependent phosphatases"/>
    <property type="match status" value="1"/>
</dbReference>
<dbReference type="Pfam" id="PF00149">
    <property type="entry name" value="Metallophos"/>
    <property type="match status" value="1"/>
</dbReference>
<name>A0A511Z5Z9_9BACL</name>
<comment type="caution">
    <text evidence="6">The sequence shown here is derived from an EMBL/GenBank/DDBJ whole genome shotgun (WGS) entry which is preliminary data.</text>
</comment>
<reference evidence="6 7" key="1">
    <citation type="submission" date="2019-07" db="EMBL/GenBank/DDBJ databases">
        <title>Whole genome shotgun sequence of Sporosarcina luteola NBRC 105378.</title>
        <authorList>
            <person name="Hosoyama A."/>
            <person name="Uohara A."/>
            <person name="Ohji S."/>
            <person name="Ichikawa N."/>
        </authorList>
    </citation>
    <scope>NUCLEOTIDE SEQUENCE [LARGE SCALE GENOMIC DNA]</scope>
    <source>
        <strain evidence="6 7">NBRC 105378</strain>
    </source>
</reference>
<dbReference type="GO" id="GO:0000166">
    <property type="term" value="F:nucleotide binding"/>
    <property type="evidence" value="ECO:0007669"/>
    <property type="project" value="UniProtKB-KW"/>
</dbReference>
<dbReference type="Gene3D" id="3.60.21.10">
    <property type="match status" value="1"/>
</dbReference>
<comment type="similarity">
    <text evidence="2">Belongs to the 5'-nucleotidase family.</text>
</comment>
<keyword evidence="3" id="KW-0812">Transmembrane</keyword>
<dbReference type="CDD" id="cd00845">
    <property type="entry name" value="MPP_UshA_N_like"/>
    <property type="match status" value="1"/>
</dbReference>
<keyword evidence="2" id="KW-0547">Nucleotide-binding</keyword>
<keyword evidence="3" id="KW-0472">Membrane</keyword>
<evidence type="ECO:0000259" key="4">
    <source>
        <dbReference type="Pfam" id="PF00149"/>
    </source>
</evidence>
<feature type="transmembrane region" description="Helical" evidence="3">
    <location>
        <begin position="594"/>
        <end position="617"/>
    </location>
</feature>
<sequence length="629" mass="68804">MNTSKGSADSAEDSVTILFTHDLHDNFLPFEVEKGQQKMTVGGYARLSSAIQEQREKDPDAILVDAGDFAMGTLFQTIFTSHGPGLTMLGQMGYDVTTFGNHEFDFRADGLAESLLAVKDSSVRLPSIVASNIEFPKEEDGASSADVQALKEAMDAYGVKDYIVLERKGMKIGIFGLMGEEAVGNAPMSGVTFLDAVESATSTVAALREKEGVDLVIALSHSGTALDPSKSEDERLAKKVSGIDVIISGHSHTTLMEPILVGETVLGSAGEYGEHLGILNISRDSKGKWGVGHYELRKIDDTLPADPMIAKTIESFKQAIQNDYLDRFGMGFDEVLATSPFDFTPFTELGVEQQEEPIGNLIGDAFIHTIREMEGSAYEPIAAAVVPYGNIRDSFSKGDITVSDVFKVNSLGVGPDGISGYPLLDIYLTGKELKTVAEVDASITPIMNEVQLYIAGLSYTFNPNRFMFNKVTDIHLQSFEGEKEEIDDEKLYRVVGGLYSVQMLPYVNEKSFGILSVVPKDEDGNPVTNFEDRIIYMNEQQELKEWYAIANYFKSFGQMDGVAQVPAYYEHARDRKVVEHDATISAVLKKPNGIILTAYAILFTFIGLLVLLIAGMVKKRKRKLGKGSV</sequence>
<evidence type="ECO:0000256" key="3">
    <source>
        <dbReference type="SAM" id="Phobius"/>
    </source>
</evidence>
<evidence type="ECO:0000313" key="7">
    <source>
        <dbReference type="Proteomes" id="UP000321901"/>
    </source>
</evidence>
<dbReference type="EMBL" id="BJYL01000015">
    <property type="protein sequence ID" value="GEN82888.1"/>
    <property type="molecule type" value="Genomic_DNA"/>
</dbReference>
<dbReference type="SUPFAM" id="SSF55816">
    <property type="entry name" value="5'-nucleotidase (syn. UDP-sugar hydrolase), C-terminal domain"/>
    <property type="match status" value="1"/>
</dbReference>
<dbReference type="AlphaFoldDB" id="A0A511Z5Z9"/>
<keyword evidence="1" id="KW-0732">Signal</keyword>
<dbReference type="InterPro" id="IPR004843">
    <property type="entry name" value="Calcineurin-like_PHP"/>
</dbReference>
<dbReference type="PRINTS" id="PR01607">
    <property type="entry name" value="APYRASEFAMLY"/>
</dbReference>